<feature type="compositionally biased region" description="Basic and acidic residues" evidence="1">
    <location>
        <begin position="52"/>
        <end position="67"/>
    </location>
</feature>
<feature type="region of interest" description="Disordered" evidence="1">
    <location>
        <begin position="1018"/>
        <end position="1043"/>
    </location>
</feature>
<comment type="caution">
    <text evidence="2">The sequence shown here is derived from an EMBL/GenBank/DDBJ whole genome shotgun (WGS) entry which is preliminary data.</text>
</comment>
<feature type="compositionally biased region" description="Polar residues" evidence="1">
    <location>
        <begin position="2031"/>
        <end position="2048"/>
    </location>
</feature>
<gene>
    <name evidence="2" type="ORF">WR25_18279</name>
</gene>
<feature type="compositionally biased region" description="Basic and acidic residues" evidence="1">
    <location>
        <begin position="421"/>
        <end position="432"/>
    </location>
</feature>
<feature type="compositionally biased region" description="Basic and acidic residues" evidence="1">
    <location>
        <begin position="3693"/>
        <end position="3746"/>
    </location>
</feature>
<feature type="compositionally biased region" description="Polar residues" evidence="1">
    <location>
        <begin position="547"/>
        <end position="562"/>
    </location>
</feature>
<feature type="region of interest" description="Disordered" evidence="1">
    <location>
        <begin position="2138"/>
        <end position="2161"/>
    </location>
</feature>
<feature type="compositionally biased region" description="Polar residues" evidence="1">
    <location>
        <begin position="3747"/>
        <end position="3762"/>
    </location>
</feature>
<reference evidence="2 3" key="1">
    <citation type="journal article" date="2017" name="Curr. Biol.">
        <title>Genome architecture and evolution of a unichromosomal asexual nematode.</title>
        <authorList>
            <person name="Fradin H."/>
            <person name="Zegar C."/>
            <person name="Gutwein M."/>
            <person name="Lucas J."/>
            <person name="Kovtun M."/>
            <person name="Corcoran D."/>
            <person name="Baugh L.R."/>
            <person name="Kiontke K."/>
            <person name="Gunsalus K."/>
            <person name="Fitch D.H."/>
            <person name="Piano F."/>
        </authorList>
    </citation>
    <scope>NUCLEOTIDE SEQUENCE [LARGE SCALE GENOMIC DNA]</scope>
    <source>
        <strain evidence="2">PF1309</strain>
    </source>
</reference>
<evidence type="ECO:0000256" key="1">
    <source>
        <dbReference type="SAM" id="MobiDB-lite"/>
    </source>
</evidence>
<feature type="compositionally biased region" description="Basic and acidic residues" evidence="1">
    <location>
        <begin position="229"/>
        <end position="271"/>
    </location>
</feature>
<evidence type="ECO:0000313" key="2">
    <source>
        <dbReference type="EMBL" id="PAV74345.1"/>
    </source>
</evidence>
<protein>
    <submittedName>
        <fullName evidence="2">Uncharacterized protein</fullName>
    </submittedName>
</protein>
<feature type="compositionally biased region" description="Basic and acidic residues" evidence="1">
    <location>
        <begin position="2976"/>
        <end position="2987"/>
    </location>
</feature>
<feature type="region of interest" description="Disordered" evidence="1">
    <location>
        <begin position="3797"/>
        <end position="3819"/>
    </location>
</feature>
<evidence type="ECO:0000313" key="3">
    <source>
        <dbReference type="Proteomes" id="UP000218231"/>
    </source>
</evidence>
<feature type="compositionally biased region" description="Polar residues" evidence="1">
    <location>
        <begin position="948"/>
        <end position="959"/>
    </location>
</feature>
<feature type="compositionally biased region" description="Polar residues" evidence="1">
    <location>
        <begin position="2708"/>
        <end position="2717"/>
    </location>
</feature>
<feature type="compositionally biased region" description="Basic and acidic residues" evidence="1">
    <location>
        <begin position="960"/>
        <end position="981"/>
    </location>
</feature>
<feature type="region of interest" description="Disordered" evidence="1">
    <location>
        <begin position="407"/>
        <end position="491"/>
    </location>
</feature>
<feature type="region of interest" description="Disordered" evidence="1">
    <location>
        <begin position="3647"/>
        <end position="3775"/>
    </location>
</feature>
<organism evidence="2 3">
    <name type="scientific">Diploscapter pachys</name>
    <dbReference type="NCBI Taxonomy" id="2018661"/>
    <lineage>
        <taxon>Eukaryota</taxon>
        <taxon>Metazoa</taxon>
        <taxon>Ecdysozoa</taxon>
        <taxon>Nematoda</taxon>
        <taxon>Chromadorea</taxon>
        <taxon>Rhabditida</taxon>
        <taxon>Rhabditina</taxon>
        <taxon>Rhabditomorpha</taxon>
        <taxon>Rhabditoidea</taxon>
        <taxon>Rhabditidae</taxon>
        <taxon>Diploscapter</taxon>
    </lineage>
</organism>
<feature type="compositionally biased region" description="Basic and acidic residues" evidence="1">
    <location>
        <begin position="790"/>
        <end position="816"/>
    </location>
</feature>
<feature type="compositionally biased region" description="Polar residues" evidence="1">
    <location>
        <begin position="2793"/>
        <end position="2805"/>
    </location>
</feature>
<feature type="compositionally biased region" description="Polar residues" evidence="1">
    <location>
        <begin position="2003"/>
        <end position="2018"/>
    </location>
</feature>
<feature type="compositionally biased region" description="Polar residues" evidence="1">
    <location>
        <begin position="310"/>
        <end position="330"/>
    </location>
</feature>
<keyword evidence="3" id="KW-1185">Reference proteome</keyword>
<feature type="region of interest" description="Disordered" evidence="1">
    <location>
        <begin position="1936"/>
        <end position="2048"/>
    </location>
</feature>
<feature type="compositionally biased region" description="Polar residues" evidence="1">
    <location>
        <begin position="1018"/>
        <end position="1032"/>
    </location>
</feature>
<feature type="region of interest" description="Disordered" evidence="1">
    <location>
        <begin position="45"/>
        <end position="70"/>
    </location>
</feature>
<feature type="region of interest" description="Disordered" evidence="1">
    <location>
        <begin position="896"/>
        <end position="917"/>
    </location>
</feature>
<dbReference type="Proteomes" id="UP000218231">
    <property type="component" value="Unassembled WGS sequence"/>
</dbReference>
<feature type="region of interest" description="Disordered" evidence="1">
    <location>
        <begin position="1886"/>
        <end position="1905"/>
    </location>
</feature>
<feature type="compositionally biased region" description="Polar residues" evidence="1">
    <location>
        <begin position="2938"/>
        <end position="2959"/>
    </location>
</feature>
<feature type="compositionally biased region" description="Polar residues" evidence="1">
    <location>
        <begin position="3797"/>
        <end position="3810"/>
    </location>
</feature>
<feature type="compositionally biased region" description="Polar residues" evidence="1">
    <location>
        <begin position="1304"/>
        <end position="1315"/>
    </location>
</feature>
<accession>A0A2A2KK73</accession>
<feature type="region of interest" description="Disordered" evidence="1">
    <location>
        <begin position="2881"/>
        <end position="2924"/>
    </location>
</feature>
<feature type="compositionally biased region" description="Basic and acidic residues" evidence="1">
    <location>
        <begin position="2806"/>
        <end position="2828"/>
    </location>
</feature>
<dbReference type="EMBL" id="LIAE01008349">
    <property type="protein sequence ID" value="PAV74345.1"/>
    <property type="molecule type" value="Genomic_DNA"/>
</dbReference>
<dbReference type="STRING" id="2018661.A0A2A2KK73"/>
<feature type="region of interest" description="Disordered" evidence="1">
    <location>
        <begin position="1253"/>
        <end position="1315"/>
    </location>
</feature>
<feature type="region of interest" description="Disordered" evidence="1">
    <location>
        <begin position="2793"/>
        <end position="2828"/>
    </location>
</feature>
<feature type="region of interest" description="Disordered" evidence="1">
    <location>
        <begin position="942"/>
        <end position="984"/>
    </location>
</feature>
<feature type="compositionally biased region" description="Polar residues" evidence="1">
    <location>
        <begin position="461"/>
        <end position="477"/>
    </location>
</feature>
<feature type="compositionally biased region" description="Basic and acidic residues" evidence="1">
    <location>
        <begin position="2680"/>
        <end position="2697"/>
    </location>
</feature>
<feature type="region of interest" description="Disordered" evidence="1">
    <location>
        <begin position="1528"/>
        <end position="1553"/>
    </location>
</feature>
<feature type="region of interest" description="Disordered" evidence="1">
    <location>
        <begin position="547"/>
        <end position="567"/>
    </location>
</feature>
<feature type="compositionally biased region" description="Basic and acidic residues" evidence="1">
    <location>
        <begin position="2739"/>
        <end position="2758"/>
    </location>
</feature>
<name>A0A2A2KK73_9BILA</name>
<proteinExistence type="predicted"/>
<feature type="region of interest" description="Disordered" evidence="1">
    <location>
        <begin position="2209"/>
        <end position="2233"/>
    </location>
</feature>
<sequence length="5223" mass="576701">MNKISDEICEKKISEKPRELEQKSLSIEKSDSSFEISQARVDQIESSTSLKDTIKDSSISEKLREQGDASAHIEGVVSTLTPPGQSSEFASKIVDDKRLLQSSSSIQASKEETSQISIDKAMPNEMSSTAIGKKIGDIQCAELTGRAPEQRELQSDVGFVNTGQSDLQTESLQKSPSSEKLSAKLRQPSEENIHGFWKAAEGESSSAQFIETGQGEIVKDQISIKASKDELTSLDKDLSKTSDEACEKSISEKSKELGQKSLSIERSDSTHEICQPGDEQIGISTSLKDEVKDSIQSSQIREIGDVRTQIEGTLSTLTPPSQGEETSSKTIDNKRLLQESLSMSESKEENIDLNLRQRKYDQSGEIYQDKPISEVVRTDLEGRAPEYREIDSSIGLSDKNLHEMELESLQKSSSKDQIGARIKESGEEDIHGFWRTVEGESASTQMIGSGPSEPVKDQLSMKASQEDITSLDQTLNKTSDEGQEKIVSEKSKEIGQKSLSIEKVDSSHEIELPQEEQLSSSASMKDLIKDSVQSIQIREMGDVSTQVEGTLSTFTPPNQSEETSSKIIDDRRLLQESLSISESKEENVDLNLRQQLYDQTRNVSQEKQLAEMQKSELSSRASQQRELSANIGFTSELPSDMQVEGLRKGSSTELLSATMKTPSEENVQGIWNIVESGSEVKPILQEGQVSDRMPSGQTVSRVLRDEHHEIILDDQAKERQQKSLSVERFESQLEIRQTQAEATSADTSAQLEGIVSTLTALTQKSESSSKIVSDTTTVSSQLQISSAKETSIEKEFGERRPSEIEGTERTQSDILKEQSQLSGRAAGDQKIESDIELLKLSGKKVGAELTEIIPNLQTSDIKLQEPSEESVHGFWRTTEVEGSSVQILETQQSEIGKEQMSLKASREEQAGIDKSISKVSGESIGKTIGDKSKEFGEKSLSIEKSESQLDISKPSQDLSVDQKLKQEVRETSESQRIHEIGESNAQVEGVLSTLTSPPQSSGDASKIVREKRLIRQDTTIDASSEEVSQMSIENVKPDEISGTSYEGKVSEIQRADLSGKASQQREISASVGFSDIQPHDLQADSLQKTPSSDKLSTTIKQPSEENVHGFWKTTDTEGTSTQVLKSDQVETVRDQLSLKASQECLATLDQNVSKISDETCEKKIAEKSTELGQKSLSIEKSDSTHEIKQLRDESIDISKSLKDTPTDSTISQKLHEVGDVSVQVGGVVSTLIPPSQSSEDVSKIVDQKQLIKQSASLDASKEESSNTFMGKIKPDEMSSTSFDGKISEIQKADLSSKASEQRETSQTIEFSSTVPSELQAESLMKSTSTDKLSAQMKEFGDENVHGFWKTSDSGESSMKILKSDQIETIKSQMSLKASQENLALLDQSISKVSEESTEKTISGRSKELGQKSLSIDQIESSQEIRQLREQSVGASTSLTDKLRHSASMSSIRQIADVHAQVGGVVSTLRPPRQSMEDASKIVAEKRLLKRSLSLGASREVTAHTSMGKVRPDQMGSASHNRKVVEMQRAGLSSRASEQREISSNVGFSDSLPRDMRADALQKSASTDRLSARFKESQEVNFHGFWKSHRAESTSALDFEIGEILTNQVKVSMKASQDNLTSLDKSVSKTNDELCEKTMKQKSKMMGQRSLSIERSSSMHNITQSQEDSVSISASMKESIRVRESSQPIRETADVSAQVGGVVSTLIPPSQSMEDISKIVKDRAQLKASASFDSSKEEFANTSMGKIKPGEISGASYEGKISEKQKTDLTSRASEQREISASVGFGDSQPHDLQTDSLRKCSSTDKLSTTIKQPSEENVHGFWKTVGDESTSAKIIGTGQGEVARDQLSLRASQENLASLDQSISKISDESVEKSIGDKSKAIGEKSLSIEKSDSTHEIKQVQESQIETTTSLKDVPRDSAISQFQEFGDVSAQMEGAVSTLMPPKQSSEDASKIVDEKQLVKQSASMDSSKEESASTFMGKIRPDQVSSASFEGKMSEKQGADLTSQASEQREISSNIGFEDTLPHDMGTESLQKSSSIDKLSTTIKQPSEENVHGFWKTVDNESTSTKVLESGSPETVKDQVSLKASQENLTSLEKSLDKISDEICHKTFDEKSKELGQKSLSIEKVDSLHEIIPQQDQAISTSADMRDTARESTMSQPIREFTDVSAQLEGIMSTLTALTQRSESSSQVIADKSIISGQLSVSATEETSAEREFGGHRLSEIGETSKVQPELLREQSQLSGRAAGDQKIDSIVELSKPKDVQSQIELTGIAQNLQSADAKLQQPGDENVYGFWKTVEVEGSSAKILEKSSIEMSKDELSLKASQENLTSLDQSISKISDESVEKSIGDKSKAIGEKSLSIERSDSLHDIQKTSQELSTDEKLKIAAHDSASQKLHELGDSQVQLEGLVSTLVPPSQSMEDVSKVVTEKSTISGQISVSATKETSIEKEFGEHRLSEIGETSKVQPELLREQSQLSGRAAGDQEIDTDSELLKVIDSKSQVELIGVAQNTQSAGIKLQESREEVQEGFWSTKPLEESAQSLIEQKSIVSEQGLLMTKAPSDATSTSDQKLEKIVSEQVQQTLGIGEKEVSSGQFAIDSTSKELEIGKSPSEYQRGITLTDKSQESGQLGGLRELGDTCVEVQGLIQQSLTAPSEHSIESSATISESRKLQDQANLQSAKKIDISVEVKQSRDHGQEEAQLISKMDNKSSTDLSTKGATLVESSIGKDFSQPESSSSAEEIRKSKSSDRLSQRMKETTDEMSVGIYSAEGPNPSAEQQITCSDKIAMQEKLDTNASRETATSFDEQFSREAREGSQFEAPDKQKESIQRGFSVERIDTVSEKSKLDETKYEDAFLTEKNRATLSADMREYGEESINVQCGLHSLSRTDQDSKNKNSTQQLLKSPSEVALQANLKASKESDTSLNVIQSRDENQGNAQLITKSKNQSSTDLSTKGTTFEESSIGKDLVLPESSSSTEKIEKSKRMEQLSQKMKESTDEATLGIWNLENEIQDADQEKIFTDKFTIQNKLTTAASRESMTALDKQFGREQHDSSQFNAPEIVKEQTQRGFSVERVETTTEQSNLEKSLSKDVLLSEKSKTSLSVDMKEFGDESINVQCGLHSQAPPPGDQAIASTRISEKASEMQSSSMKSATLEEISQTFDNQKIGEQEQAKILSKDKPLETSCLQKSASQAVDTEIETQLQGSEMIGSSEQVQRVSSDTKIHIAVQESQDENAQQVWRTVEGDMEAEGLFPLRLQRSESMLVNLRASVARDDEDIAEFEKPLEEDFNDSASTRVQVGPARQVLYFEPDTTDKGQQIIIGKVEQERIEAVMKTDKEIEESQIEGLQHAEVNIISVLKRKSRSPDAIEYTVTKEDIDRSYGITSVREISVEKQREVAEWVFSLPEKTKEEIVADALELGEDEETTALLASGTLPRPPEADQERIATLVETMKAIVASKLRATTESEVIKEQDLERKGEMDEVSTLTSQAILEKDKLQAKASESHSTQILYEVSQPKEQLTVEQTIEDKNREAMKLSGKEPVDQSAFGFWSTEQHDDSSQIILGSQQPPITDTARVQAPGLQETDKSINLEKIVETSTSGLMSMRPEERVGTTLGISESSTQADIVKPSPITSAEITQRDVLTSEQQIKLKEQGDESAGMLLSTGILQPPTPESEASHVDIKSKIGAKLGLQTKTPSEEKLEQDTDIRKREDSSETDLRAREKITDKDSLTTKASELHESKISVDKSKQPQDSSIEKTASSSQMETAEFKGKEMEEAESFGFWKTQSQDDNAQITMRGQSPTISSTVQVSAPKTSDIEGPTVDLGKDENEFVIDTLGLRQVARLDGTFGISNADITSEISRVPLSQDTQTVQKSSVQLPSEQASLKEQGDFVTGTDIGAGVLMPPQLQSEQSQTLVKDQSKELTSMKTKAAGDESLLKETSISKDDQTANIELQIQEQNRDQGILSTRSAEFRDSSVDIDKSKIPRDESIESKRVGKNVIEAEFSGKESGDVESFGFWRTQSQEDASQLVLPSKDSVTDKLSTKAPEMREMSIDRNLQQEIRDEVSGEVKDRAQPDKVSGSFGIDQASTTSVLEQRIAGKGAEILSSLVSKESEFASVHMQSDVSASTGVQTGQLQVTREADAEASTKLLVSGKLNVEKSMSATKISDTKLDTTYCEQESEESKSIIMKEGHHTRTDLRTRAPSEELTQLSTDIADKSKGPLESQTQNILPEKLKDSARLRTDEISHEEATTLVKAECISEDAQKILRDRPREIESVQKSLAAFGDTHIDSSVDISRSLPHDTTTSVASMREQRDSAERTFKIQQTDIQTGIAREKRDVDDSAIAEGIQPCSEVVRCESRQREVGSTEAASGMSLGRIVAPPPQKEEAEKTLRMTRNLSVERSTKAAGKEDLDQTVQLQGLPRSESTDRKFSIVQRSSSGSDLKAIVERETSIERTLAKSQSDAEVSERIIKDKRIESAASRLREAQEEVTTLSSVTVELEGDAEIKMRSQPTDILSLSTTAPQQEQIGTTLDLSVRKNLRSDDLILPVERTDSTERKMEIHEAQKEIDVRAEDLSEHTEYTADNTCTESVAGSMAEFGEDDVRFTSEFVKLHRRRSQSAEISQSISEARKLKEVIAMLATQDTGTELREILEKLPQAAALDVMRNETTGKLYEALKLAQTMQDVEISNKLGDTDQKTEFIGKDKNITKDEFKTLPAQEEGALSQYTTVETDLDEITVIGLKEQEKMVMNLIATQLRDIQAQASLSNEPSEVQAQTNIPLQPRLSEERQFKIEQTSSDDRMLTRSDSAERIEKIQREQLKQSVEGKYIEQGDENIQISSYFGKIVRKKFERKEAEKTLGAVRLWTETLSTKRAALLEKSQNYDFDRSEQPQIAERVFKVDRRETENRLSAKAVSTQMCTVENIHMKTSQYEHTNIKLQASTRERIVKQFKEQEWNLQSTDSMWDTILDDLETEVTQKVKIEEKMTLQTKSADQISASRIQETVQRDDRQVTQLTSTTEKVTESQQRHSEMTTKQNAQQRLAISSLHEEMLEVEEFVDELYEQQQARRIEEKEEEEVRGAVSLVRQSKPQVRSTLTHVITIDTSLKQSFTTAATANVYNEASVTLSLPALLETTERRISEKLTESGKLETKAVQETQIKTAASYSKEVETTAATMARRKLVERAVSKEKLKEIGSDEIEILSLYEGFKNGESANQRESATQLRNFRR</sequence>
<feature type="region of interest" description="Disordered" evidence="1">
    <location>
        <begin position="229"/>
        <end position="333"/>
    </location>
</feature>
<feature type="region of interest" description="Disordered" evidence="1">
    <location>
        <begin position="1055"/>
        <end position="1122"/>
    </location>
</feature>
<feature type="region of interest" description="Disordered" evidence="1">
    <location>
        <begin position="2601"/>
        <end position="2630"/>
    </location>
</feature>
<feature type="compositionally biased region" description="Basic and acidic residues" evidence="1">
    <location>
        <begin position="1947"/>
        <end position="1960"/>
    </location>
</feature>
<feature type="region of interest" description="Disordered" evidence="1">
    <location>
        <begin position="2650"/>
        <end position="2758"/>
    </location>
</feature>
<feature type="compositionally biased region" description="Basic and acidic residues" evidence="1">
    <location>
        <begin position="1886"/>
        <end position="1900"/>
    </location>
</feature>
<feature type="region of interest" description="Disordered" evidence="1">
    <location>
        <begin position="2064"/>
        <end position="2085"/>
    </location>
</feature>
<feature type="region of interest" description="Disordered" evidence="1">
    <location>
        <begin position="103"/>
        <end position="124"/>
    </location>
</feature>
<feature type="region of interest" description="Disordered" evidence="1">
    <location>
        <begin position="2938"/>
        <end position="2987"/>
    </location>
</feature>
<feature type="region of interest" description="Disordered" evidence="1">
    <location>
        <begin position="161"/>
        <end position="189"/>
    </location>
</feature>
<feature type="region of interest" description="Disordered" evidence="1">
    <location>
        <begin position="784"/>
        <end position="829"/>
    </location>
</feature>
<feature type="compositionally biased region" description="Basic and acidic residues" evidence="1">
    <location>
        <begin position="2211"/>
        <end position="2223"/>
    </location>
</feature>
<feature type="compositionally biased region" description="Polar residues" evidence="1">
    <location>
        <begin position="1084"/>
        <end position="1101"/>
    </location>
</feature>
<feature type="compositionally biased region" description="Polar residues" evidence="1">
    <location>
        <begin position="2650"/>
        <end position="2665"/>
    </location>
</feature>
<dbReference type="OrthoDB" id="10692434at2759"/>
<feature type="region of interest" description="Disordered" evidence="1">
    <location>
        <begin position="505"/>
        <end position="525"/>
    </location>
</feature>
<feature type="compositionally biased region" description="Basic and acidic residues" evidence="1">
    <location>
        <begin position="478"/>
        <end position="491"/>
    </location>
</feature>
<feature type="region of interest" description="Disordered" evidence="1">
    <location>
        <begin position="4292"/>
        <end position="4312"/>
    </location>
</feature>
<feature type="compositionally biased region" description="Polar residues" evidence="1">
    <location>
        <begin position="161"/>
        <end position="180"/>
    </location>
</feature>